<evidence type="ECO:0000256" key="10">
    <source>
        <dbReference type="ARBA" id="ARBA00023002"/>
    </source>
</evidence>
<evidence type="ECO:0000256" key="9">
    <source>
        <dbReference type="ARBA" id="ARBA00022723"/>
    </source>
</evidence>
<dbReference type="OMA" id="MVMVRHA"/>
<dbReference type="EMBL" id="CMVM020000294">
    <property type="status" value="NOT_ANNOTATED_CDS"/>
    <property type="molecule type" value="Genomic_DNA"/>
</dbReference>
<dbReference type="GO" id="GO:0009055">
    <property type="term" value="F:electron transfer activity"/>
    <property type="evidence" value="ECO:0007669"/>
    <property type="project" value="InterPro"/>
</dbReference>
<dbReference type="NCBIfam" id="TIGR00384">
    <property type="entry name" value="dhsB"/>
    <property type="match status" value="1"/>
</dbReference>
<dbReference type="GO" id="GO:0051538">
    <property type="term" value="F:3 iron, 4 sulfur cluster binding"/>
    <property type="evidence" value="ECO:0007669"/>
    <property type="project" value="UniProtKB-KW"/>
</dbReference>
<dbReference type="Gene3D" id="1.10.1060.10">
    <property type="entry name" value="Alpha-helical ferredoxin"/>
    <property type="match status" value="1"/>
</dbReference>
<evidence type="ECO:0000256" key="6">
    <source>
        <dbReference type="ARBA" id="ARBA00022485"/>
    </source>
</evidence>
<accession>A0A8R1Y1U7</accession>
<comment type="function">
    <text evidence="14">Iron-sulfur protein (IP) subunit of succinate dehydrogenase (SDH) that is involved in complex II of the mitochondrial electron transport chain and is responsible for transferring electrons from succinate to ubiquinone (coenzyme Q).</text>
</comment>
<dbReference type="InterPro" id="IPR036010">
    <property type="entry name" value="2Fe-2S_ferredoxin-like_sf"/>
</dbReference>
<comment type="similarity">
    <text evidence="3 14">Belongs to the succinate dehydrogenase/fumarate reductase iron-sulfur protein family.</text>
</comment>
<evidence type="ECO:0000256" key="4">
    <source>
        <dbReference type="ARBA" id="ARBA00012792"/>
    </source>
</evidence>
<dbReference type="EC" id="1.3.5.1" evidence="4 14"/>
<evidence type="ECO:0000256" key="12">
    <source>
        <dbReference type="ARBA" id="ARBA00023014"/>
    </source>
</evidence>
<dbReference type="Gene3D" id="3.10.20.30">
    <property type="match status" value="1"/>
</dbReference>
<evidence type="ECO:0000256" key="11">
    <source>
        <dbReference type="ARBA" id="ARBA00023004"/>
    </source>
</evidence>
<dbReference type="FunFam" id="3.10.20.30:FF:000007">
    <property type="entry name" value="Succinate dehydrogenase [ubiquinone] iron-sulfur subunit, mitochondrial"/>
    <property type="match status" value="1"/>
</dbReference>
<evidence type="ECO:0000313" key="17">
    <source>
        <dbReference type="EnsemblMetazoa" id="OVOC9820.1"/>
    </source>
</evidence>
<evidence type="ECO:0000256" key="7">
    <source>
        <dbReference type="ARBA" id="ARBA00022532"/>
    </source>
</evidence>
<reference evidence="17" key="2">
    <citation type="submission" date="2022-06" db="UniProtKB">
        <authorList>
            <consortium name="EnsemblMetazoa"/>
        </authorList>
    </citation>
    <scope>IDENTIFICATION</scope>
</reference>
<comment type="catalytic activity">
    <reaction evidence="14">
        <text>a quinone + succinate = fumarate + a quinol</text>
        <dbReference type="Rhea" id="RHEA:40523"/>
        <dbReference type="ChEBI" id="CHEBI:24646"/>
        <dbReference type="ChEBI" id="CHEBI:29806"/>
        <dbReference type="ChEBI" id="CHEBI:30031"/>
        <dbReference type="ChEBI" id="CHEBI:132124"/>
    </reaction>
</comment>
<comment type="cofactor">
    <cofactor evidence="14">
        <name>[3Fe-4S] cluster</name>
        <dbReference type="ChEBI" id="CHEBI:21137"/>
    </cofactor>
    <text evidence="14">Binds 1 [3Fe-4S] cluster.</text>
</comment>
<feature type="domain" description="4Fe-4S ferredoxin-type" evidence="16">
    <location>
        <begin position="179"/>
        <end position="209"/>
    </location>
</feature>
<name>A0A8R1Y1U7_ONCVO</name>
<keyword evidence="18" id="KW-1185">Reference proteome</keyword>
<dbReference type="InterPro" id="IPR025192">
    <property type="entry name" value="Succ_DH/fum_Rdtase_N"/>
</dbReference>
<comment type="pathway">
    <text evidence="2 14">Carbohydrate metabolism; tricarboxylic acid cycle; fumarate from succinate (eukaryal route): step 1/1.</text>
</comment>
<feature type="domain" description="2Fe-2S ferredoxin-type" evidence="15">
    <location>
        <begin position="43"/>
        <end position="136"/>
    </location>
</feature>
<dbReference type="InterPro" id="IPR017896">
    <property type="entry name" value="4Fe4S_Fe-S-bd"/>
</dbReference>
<keyword evidence="12 14" id="KW-0411">Iron-sulfur</keyword>
<dbReference type="InterPro" id="IPR050573">
    <property type="entry name" value="SDH/FRD_Iron-Sulfur"/>
</dbReference>
<dbReference type="PANTHER" id="PTHR11921">
    <property type="entry name" value="SUCCINATE DEHYDROGENASE IRON-SULFUR PROTEIN"/>
    <property type="match status" value="1"/>
</dbReference>
<comment type="subcellular location">
    <subcellularLocation>
        <location evidence="1 14">Mitochondrion inner membrane</location>
        <topology evidence="1 14">Peripheral membrane protein</topology>
        <orientation evidence="1 14">Matrix side</orientation>
    </subcellularLocation>
</comment>
<organism evidence="17 18">
    <name type="scientific">Onchocerca volvulus</name>
    <dbReference type="NCBI Taxonomy" id="6282"/>
    <lineage>
        <taxon>Eukaryota</taxon>
        <taxon>Metazoa</taxon>
        <taxon>Ecdysozoa</taxon>
        <taxon>Nematoda</taxon>
        <taxon>Chromadorea</taxon>
        <taxon>Rhabditida</taxon>
        <taxon>Spirurina</taxon>
        <taxon>Spiruromorpha</taxon>
        <taxon>Filarioidea</taxon>
        <taxon>Onchocercidae</taxon>
        <taxon>Onchocerca</taxon>
    </lineage>
</organism>
<dbReference type="NCBIfam" id="NF004616">
    <property type="entry name" value="PRK05950.1"/>
    <property type="match status" value="1"/>
</dbReference>
<evidence type="ECO:0000313" key="18">
    <source>
        <dbReference type="Proteomes" id="UP000024404"/>
    </source>
</evidence>
<comment type="cofactor">
    <cofactor evidence="14">
        <name>[2Fe-2S] cluster</name>
        <dbReference type="ChEBI" id="CHEBI:190135"/>
    </cofactor>
    <text evidence="14">Binds 1 [2Fe-2S] cluster.</text>
</comment>
<dbReference type="PROSITE" id="PS51379">
    <property type="entry name" value="4FE4S_FER_2"/>
    <property type="match status" value="1"/>
</dbReference>
<keyword evidence="14" id="KW-0496">Mitochondrion</keyword>
<dbReference type="Pfam" id="PF13085">
    <property type="entry name" value="Fer2_3"/>
    <property type="match status" value="1"/>
</dbReference>
<dbReference type="PROSITE" id="PS00197">
    <property type="entry name" value="2FE2S_FER_1"/>
    <property type="match status" value="1"/>
</dbReference>
<evidence type="ECO:0000256" key="13">
    <source>
        <dbReference type="ARBA" id="ARBA00023291"/>
    </source>
</evidence>
<keyword evidence="11 14" id="KW-0408">Iron</keyword>
<keyword evidence="10" id="KW-0560">Oxidoreductase</keyword>
<dbReference type="CDD" id="cd00207">
    <property type="entry name" value="fer2"/>
    <property type="match status" value="1"/>
</dbReference>
<reference evidence="18" key="1">
    <citation type="submission" date="2013-10" db="EMBL/GenBank/DDBJ databases">
        <title>Genome sequencing of Onchocerca volvulus.</title>
        <authorList>
            <person name="Cotton J."/>
            <person name="Tsai J."/>
            <person name="Stanley E."/>
            <person name="Tracey A."/>
            <person name="Holroyd N."/>
            <person name="Lustigman S."/>
            <person name="Berriman M."/>
        </authorList>
    </citation>
    <scope>NUCLEOTIDE SEQUENCE</scope>
</reference>
<evidence type="ECO:0000256" key="1">
    <source>
        <dbReference type="ARBA" id="ARBA00004443"/>
    </source>
</evidence>
<evidence type="ECO:0000259" key="15">
    <source>
        <dbReference type="PROSITE" id="PS51085"/>
    </source>
</evidence>
<dbReference type="GO" id="GO:0046872">
    <property type="term" value="F:metal ion binding"/>
    <property type="evidence" value="ECO:0007669"/>
    <property type="project" value="UniProtKB-KW"/>
</dbReference>
<dbReference type="InterPro" id="IPR001041">
    <property type="entry name" value="2Fe-2S_ferredoxin-type"/>
</dbReference>
<evidence type="ECO:0000256" key="14">
    <source>
        <dbReference type="RuleBase" id="RU361237"/>
    </source>
</evidence>
<proteinExistence type="inferred from homology"/>
<dbReference type="InterPro" id="IPR006058">
    <property type="entry name" value="2Fe2S_fd_BS"/>
</dbReference>
<dbReference type="PROSITE" id="PS51085">
    <property type="entry name" value="2FE2S_FER_2"/>
    <property type="match status" value="1"/>
</dbReference>
<keyword evidence="9 14" id="KW-0479">Metal-binding</keyword>
<keyword evidence="8 14" id="KW-0001">2Fe-2S</keyword>
<dbReference type="InterPro" id="IPR017900">
    <property type="entry name" value="4Fe4S_Fe_S_CS"/>
</dbReference>
<sequence>MQPSNEKKEMIVRLASNFCRTGNLVYQMARCVSSIPPTGKRIKTFEIYRYDPEKPGSQPKLQKFDIDLDDCGAMILDALIKIKNEVDPTLTFRRSCREGICGSCAMNIDGQNTLACICKIDGNTSKSSKIYPLPHMFVIKDLVPDMNLFYAQYASIEPWLKKKNKLILGEKQMYQTEKEREKLDGLYECILCACCSTSCPSYWWNADKYLGPAILLQSYRYVFLTKFPFRILSDILTNVLKPAFIILPFLKVWMIDSRDDFAEERLSKIHDHFSAFKCHTILNCTKTCPKHLNPAKAIGEIKKLLTGFDKKPAPMAAPANF</sequence>
<dbReference type="SUPFAM" id="SSF54292">
    <property type="entry name" value="2Fe-2S ferredoxin-like"/>
    <property type="match status" value="1"/>
</dbReference>
<dbReference type="EnsemblMetazoa" id="OVOC9820.1">
    <property type="protein sequence ID" value="OVOC9820.1"/>
    <property type="gene ID" value="WBGene00246629"/>
</dbReference>
<dbReference type="InterPro" id="IPR009051">
    <property type="entry name" value="Helical_ferredxn"/>
</dbReference>
<evidence type="ECO:0000256" key="3">
    <source>
        <dbReference type="ARBA" id="ARBA00009433"/>
    </source>
</evidence>
<keyword evidence="14" id="KW-0999">Mitochondrion inner membrane</keyword>
<comment type="cofactor">
    <cofactor evidence="14">
        <name>[4Fe-4S] cluster</name>
        <dbReference type="ChEBI" id="CHEBI:49883"/>
    </cofactor>
    <text evidence="14">Binds 1 [4Fe-4S] cluster.</text>
</comment>
<dbReference type="GO" id="GO:0008177">
    <property type="term" value="F:succinate dehydrogenase (quinone) activity"/>
    <property type="evidence" value="ECO:0007669"/>
    <property type="project" value="UniProtKB-EC"/>
</dbReference>
<dbReference type="SUPFAM" id="SSF46548">
    <property type="entry name" value="alpha-helical ferredoxin"/>
    <property type="match status" value="1"/>
</dbReference>
<dbReference type="GO" id="GO:0005743">
    <property type="term" value="C:mitochondrial inner membrane"/>
    <property type="evidence" value="ECO:0007669"/>
    <property type="project" value="UniProtKB-SubCell"/>
</dbReference>
<keyword evidence="14" id="KW-0472">Membrane</keyword>
<evidence type="ECO:0000259" key="16">
    <source>
        <dbReference type="PROSITE" id="PS51379"/>
    </source>
</evidence>
<dbReference type="InterPro" id="IPR012675">
    <property type="entry name" value="Beta-grasp_dom_sf"/>
</dbReference>
<evidence type="ECO:0000256" key="2">
    <source>
        <dbReference type="ARBA" id="ARBA00004788"/>
    </source>
</evidence>
<dbReference type="GO" id="GO:0006099">
    <property type="term" value="P:tricarboxylic acid cycle"/>
    <property type="evidence" value="ECO:0007669"/>
    <property type="project" value="UniProtKB-KW"/>
</dbReference>
<dbReference type="GO" id="GO:0051539">
    <property type="term" value="F:4 iron, 4 sulfur cluster binding"/>
    <property type="evidence" value="ECO:0007669"/>
    <property type="project" value="UniProtKB-KW"/>
</dbReference>
<dbReference type="GO" id="GO:0022904">
    <property type="term" value="P:respiratory electron transport chain"/>
    <property type="evidence" value="ECO:0007669"/>
    <property type="project" value="TreeGrafter"/>
</dbReference>
<evidence type="ECO:0000256" key="5">
    <source>
        <dbReference type="ARBA" id="ARBA00016766"/>
    </source>
</evidence>
<keyword evidence="6 14" id="KW-0004">4Fe-4S</keyword>
<keyword evidence="13 14" id="KW-0003">3Fe-4S</keyword>
<dbReference type="Pfam" id="PF13237">
    <property type="entry name" value="Fer4_10"/>
    <property type="match status" value="1"/>
</dbReference>
<keyword evidence="7" id="KW-0816">Tricarboxylic acid cycle</keyword>
<evidence type="ECO:0000256" key="8">
    <source>
        <dbReference type="ARBA" id="ARBA00022714"/>
    </source>
</evidence>
<dbReference type="InterPro" id="IPR004489">
    <property type="entry name" value="Succ_DH/fum_Rdtase_Fe-S"/>
</dbReference>
<dbReference type="AlphaFoldDB" id="A0A8R1Y1U7"/>
<dbReference type="PROSITE" id="PS00198">
    <property type="entry name" value="4FE4S_FER_1"/>
    <property type="match status" value="1"/>
</dbReference>
<dbReference type="GO" id="GO:0051537">
    <property type="term" value="F:2 iron, 2 sulfur cluster binding"/>
    <property type="evidence" value="ECO:0007669"/>
    <property type="project" value="UniProtKB-KW"/>
</dbReference>
<dbReference type="PANTHER" id="PTHR11921:SF29">
    <property type="entry name" value="SUCCINATE DEHYDROGENASE [UBIQUINONE] IRON-SULFUR SUBUNIT, MITOCHONDRIAL"/>
    <property type="match status" value="1"/>
</dbReference>
<protein>
    <recommendedName>
        <fullName evidence="5 14">Succinate dehydrogenase [ubiquinone] iron-sulfur subunit, mitochondrial</fullName>
        <ecNumber evidence="4 14">1.3.5.1</ecNumber>
    </recommendedName>
</protein>
<dbReference type="Proteomes" id="UP000024404">
    <property type="component" value="Unassembled WGS sequence"/>
</dbReference>